<proteinExistence type="predicted"/>
<evidence type="ECO:0000313" key="1">
    <source>
        <dbReference type="EMBL" id="PHZ27458.1"/>
    </source>
</evidence>
<sequence length="131" mass="14610">MTNLNHSIELNRKHIAVAFIAYCQKRNRGESIANVIINSRKVVVLENLTEAAICNCLIHSLEVLCFQEFGRDDGSRILVETYTQMLSKDNSKLTPHGVETMTEVMKATVVETLANPHDNRHGLVFSQDGAA</sequence>
<name>A0A2G4U2A9_YERBE</name>
<dbReference type="RefSeq" id="WP_032898470.1">
    <property type="nucleotide sequence ID" value="NZ_JAUEHW010000008.1"/>
</dbReference>
<dbReference type="GeneID" id="58046395"/>
<dbReference type="Proteomes" id="UP000229378">
    <property type="component" value="Unassembled WGS sequence"/>
</dbReference>
<reference evidence="1 2" key="1">
    <citation type="submission" date="2017-10" db="EMBL/GenBank/DDBJ databases">
        <authorList>
            <person name="Banno H."/>
            <person name="Chua N.-H."/>
        </authorList>
    </citation>
    <scope>NUCLEOTIDE SEQUENCE [LARGE SCALE GENOMIC DNA]</scope>
    <source>
        <strain evidence="1 2">SCPM-O-B-7607</strain>
    </source>
</reference>
<accession>A0A2G4U2A9</accession>
<evidence type="ECO:0000313" key="2">
    <source>
        <dbReference type="Proteomes" id="UP000229378"/>
    </source>
</evidence>
<dbReference type="EMBL" id="PEHN01000009">
    <property type="protein sequence ID" value="PHZ27458.1"/>
    <property type="molecule type" value="Genomic_DNA"/>
</dbReference>
<gene>
    <name evidence="1" type="ORF">CS533_11055</name>
</gene>
<protein>
    <submittedName>
        <fullName evidence="1">Uncharacterized protein</fullName>
    </submittedName>
</protein>
<dbReference type="AlphaFoldDB" id="A0A2G4U2A9"/>
<comment type="caution">
    <text evidence="1">The sequence shown here is derived from an EMBL/GenBank/DDBJ whole genome shotgun (WGS) entry which is preliminary data.</text>
</comment>
<organism evidence="1 2">
    <name type="scientific">Yersinia bercovieri</name>
    <dbReference type="NCBI Taxonomy" id="634"/>
    <lineage>
        <taxon>Bacteria</taxon>
        <taxon>Pseudomonadati</taxon>
        <taxon>Pseudomonadota</taxon>
        <taxon>Gammaproteobacteria</taxon>
        <taxon>Enterobacterales</taxon>
        <taxon>Yersiniaceae</taxon>
        <taxon>Yersinia</taxon>
    </lineage>
</organism>